<name>A0A2J8A219_9CHLO</name>
<feature type="compositionally biased region" description="Low complexity" evidence="6">
    <location>
        <begin position="715"/>
        <end position="727"/>
    </location>
</feature>
<evidence type="ECO:0000256" key="4">
    <source>
        <dbReference type="ARBA" id="ARBA00022989"/>
    </source>
</evidence>
<feature type="compositionally biased region" description="Gly residues" evidence="6">
    <location>
        <begin position="661"/>
        <end position="673"/>
    </location>
</feature>
<protein>
    <submittedName>
        <fullName evidence="8">Amino-acid permease BAT1</fullName>
    </submittedName>
</protein>
<keyword evidence="2" id="KW-0813">Transport</keyword>
<comment type="caution">
    <text evidence="8">The sequence shown here is derived from an EMBL/GenBank/DDBJ whole genome shotgun (WGS) entry which is preliminary data.</text>
</comment>
<proteinExistence type="predicted"/>
<evidence type="ECO:0000256" key="6">
    <source>
        <dbReference type="SAM" id="MobiDB-lite"/>
    </source>
</evidence>
<keyword evidence="5 7" id="KW-0472">Membrane</keyword>
<feature type="compositionally biased region" description="Gly residues" evidence="6">
    <location>
        <begin position="703"/>
        <end position="714"/>
    </location>
</feature>
<keyword evidence="4 7" id="KW-1133">Transmembrane helix</keyword>
<feature type="transmembrane region" description="Helical" evidence="7">
    <location>
        <begin position="50"/>
        <end position="72"/>
    </location>
</feature>
<evidence type="ECO:0000256" key="2">
    <source>
        <dbReference type="ARBA" id="ARBA00022448"/>
    </source>
</evidence>
<organism evidence="8 9">
    <name type="scientific">Tetrabaena socialis</name>
    <dbReference type="NCBI Taxonomy" id="47790"/>
    <lineage>
        <taxon>Eukaryota</taxon>
        <taxon>Viridiplantae</taxon>
        <taxon>Chlorophyta</taxon>
        <taxon>core chlorophytes</taxon>
        <taxon>Chlorophyceae</taxon>
        <taxon>CS clade</taxon>
        <taxon>Chlamydomonadales</taxon>
        <taxon>Tetrabaenaceae</taxon>
        <taxon>Tetrabaena</taxon>
    </lineage>
</organism>
<evidence type="ECO:0000256" key="3">
    <source>
        <dbReference type="ARBA" id="ARBA00022692"/>
    </source>
</evidence>
<feature type="region of interest" description="Disordered" evidence="6">
    <location>
        <begin position="646"/>
        <end position="676"/>
    </location>
</feature>
<evidence type="ECO:0000313" key="9">
    <source>
        <dbReference type="Proteomes" id="UP000236333"/>
    </source>
</evidence>
<keyword evidence="9" id="KW-1185">Reference proteome</keyword>
<feature type="transmembrane region" description="Helical" evidence="7">
    <location>
        <begin position="127"/>
        <end position="145"/>
    </location>
</feature>
<dbReference type="EMBL" id="PGGS01000228">
    <property type="protein sequence ID" value="PNH06563.1"/>
    <property type="molecule type" value="Genomic_DNA"/>
</dbReference>
<feature type="region of interest" description="Disordered" evidence="6">
    <location>
        <begin position="699"/>
        <end position="736"/>
    </location>
</feature>
<accession>A0A2J8A219</accession>
<keyword evidence="3 7" id="KW-0812">Transmembrane</keyword>
<feature type="compositionally biased region" description="Acidic residues" evidence="6">
    <location>
        <begin position="551"/>
        <end position="561"/>
    </location>
</feature>
<feature type="transmembrane region" description="Helical" evidence="7">
    <location>
        <begin position="93"/>
        <end position="115"/>
    </location>
</feature>
<reference evidence="8 9" key="1">
    <citation type="journal article" date="2017" name="Mol. Biol. Evol.">
        <title>The 4-celled Tetrabaena socialis nuclear genome reveals the essential components for genetic control of cell number at the origin of multicellularity in the volvocine lineage.</title>
        <authorList>
            <person name="Featherston J."/>
            <person name="Arakaki Y."/>
            <person name="Hanschen E.R."/>
            <person name="Ferris P.J."/>
            <person name="Michod R.E."/>
            <person name="Olson B.J.S.C."/>
            <person name="Nozaki H."/>
            <person name="Durand P.M."/>
        </authorList>
    </citation>
    <scope>NUCLEOTIDE SEQUENCE [LARGE SCALE GENOMIC DNA]</scope>
    <source>
        <strain evidence="8 9">NIES-571</strain>
    </source>
</reference>
<dbReference type="GO" id="GO:0016020">
    <property type="term" value="C:membrane"/>
    <property type="evidence" value="ECO:0007669"/>
    <property type="project" value="UniProtKB-SubCell"/>
</dbReference>
<evidence type="ECO:0000313" key="8">
    <source>
        <dbReference type="EMBL" id="PNH06563.1"/>
    </source>
</evidence>
<feature type="region of interest" description="Disordered" evidence="6">
    <location>
        <begin position="548"/>
        <end position="578"/>
    </location>
</feature>
<dbReference type="GO" id="GO:0022857">
    <property type="term" value="F:transmembrane transporter activity"/>
    <property type="evidence" value="ECO:0007669"/>
    <property type="project" value="InterPro"/>
</dbReference>
<dbReference type="PANTHER" id="PTHR45649:SF26">
    <property type="entry name" value="OS04G0435100 PROTEIN"/>
    <property type="match status" value="1"/>
</dbReference>
<dbReference type="Proteomes" id="UP000236333">
    <property type="component" value="Unassembled WGS sequence"/>
</dbReference>
<dbReference type="OrthoDB" id="3257095at2759"/>
<feature type="region of interest" description="Disordered" evidence="6">
    <location>
        <begin position="298"/>
        <end position="393"/>
    </location>
</feature>
<sequence>MMYALARDDGVPLAAFAKRLQPRTRAPVYAVLYMLFLTGLLSAPMCFNEFIFPAITSFAVVACYVAYALPVACKLWTRRRFFLPGPFYLGPTLSFANNCVTLVWVGTVTVLFTLPQFYPVTARNMNWSGPLLGLAVALALAWYYFPRYGSRNWYIGPITNLGQFKDVLPSDTARAAAALEAEEEAAAAAAEAAARADADADKLQHRITQGDRSAGGAAATGVASISFSAGRDGGGGGKAEALYARLSSGKCAAHASPVVTVSGYVLAAAAAVSVTAAAGGASARASGSGSGLRFVDASGGGSAGGRPRLRAAPGSPLRHRRDAAAAGGGRGGRARRHSMVSLQHDPAAAAAQDAGLLRRGDSSVGPGPGPGGDGGEVRRSLGGGECRGPRAEAAARRMSAVSVAGRPLLRREQQPRIVGEGSAPYGPGSAFPRGRGAAPAAAAAAALRHAGGSHAGGSGRQPQQLLALGCGPRQPPAQARHQLLRAAAPEGRVPHTAAAAAAARERGGGVSGTGFVPTSQRAMGISMRRASISNAAVARGTDMARRRADDAAADADADLTTDSDRLSGAGAGEDRASVRARMRAASVSVITVMQDGGGHQTARHAAAQGAADVRAGAAAAAVVAAPPLLLNPRSAPLALASVTAAGGASAGSSGDDEGSGSSSGGGSGGGSGGCRSSLDAMLRQALAARVSVVSLVSRPGAGPAEGPGGGGGGRPAAAGAGQSQGPALRPAGMGGG</sequence>
<evidence type="ECO:0000256" key="5">
    <source>
        <dbReference type="ARBA" id="ARBA00023136"/>
    </source>
</evidence>
<gene>
    <name evidence="8" type="ORF">TSOC_007034</name>
</gene>
<evidence type="ECO:0000256" key="7">
    <source>
        <dbReference type="SAM" id="Phobius"/>
    </source>
</evidence>
<evidence type="ECO:0000256" key="1">
    <source>
        <dbReference type="ARBA" id="ARBA00004141"/>
    </source>
</evidence>
<comment type="subcellular location">
    <subcellularLocation>
        <location evidence="1">Membrane</location>
        <topology evidence="1">Multi-pass membrane protein</topology>
    </subcellularLocation>
</comment>
<dbReference type="AlphaFoldDB" id="A0A2J8A219"/>
<feature type="transmembrane region" description="Helical" evidence="7">
    <location>
        <begin position="26"/>
        <end position="44"/>
    </location>
</feature>
<dbReference type="PANTHER" id="PTHR45649">
    <property type="entry name" value="AMINO-ACID PERMEASE BAT1"/>
    <property type="match status" value="1"/>
</dbReference>